<dbReference type="AlphaFoldDB" id="A0A067SIC4"/>
<dbReference type="Proteomes" id="UP000027222">
    <property type="component" value="Unassembled WGS sequence"/>
</dbReference>
<evidence type="ECO:0000313" key="2">
    <source>
        <dbReference type="Proteomes" id="UP000027222"/>
    </source>
</evidence>
<gene>
    <name evidence="1" type="ORF">GALMADRAFT_880609</name>
</gene>
<name>A0A067SIC4_GALM3</name>
<keyword evidence="2" id="KW-1185">Reference proteome</keyword>
<dbReference type="HOGENOM" id="CLU_2109225_0_0_1"/>
<protein>
    <submittedName>
        <fullName evidence="1">Uncharacterized protein</fullName>
    </submittedName>
</protein>
<sequence>MLLQYTDQIHLNPHIEKFVRTLVSVQELQTMPLTFISLLNIQTHTTTPILPSLRVINLVDDVNTHLPHVADFINARTQLGISADTLVVRVPSEMDVESFRKSVPGVNTECHFHEF</sequence>
<accession>A0A067SIC4</accession>
<evidence type="ECO:0000313" key="1">
    <source>
        <dbReference type="EMBL" id="KDR70666.1"/>
    </source>
</evidence>
<dbReference type="EMBL" id="KL142396">
    <property type="protein sequence ID" value="KDR70666.1"/>
    <property type="molecule type" value="Genomic_DNA"/>
</dbReference>
<reference evidence="2" key="1">
    <citation type="journal article" date="2014" name="Proc. Natl. Acad. Sci. U.S.A.">
        <title>Extensive sampling of basidiomycete genomes demonstrates inadequacy of the white-rot/brown-rot paradigm for wood decay fungi.</title>
        <authorList>
            <person name="Riley R."/>
            <person name="Salamov A.A."/>
            <person name="Brown D.W."/>
            <person name="Nagy L.G."/>
            <person name="Floudas D."/>
            <person name="Held B.W."/>
            <person name="Levasseur A."/>
            <person name="Lombard V."/>
            <person name="Morin E."/>
            <person name="Otillar R."/>
            <person name="Lindquist E.A."/>
            <person name="Sun H."/>
            <person name="LaButti K.M."/>
            <person name="Schmutz J."/>
            <person name="Jabbour D."/>
            <person name="Luo H."/>
            <person name="Baker S.E."/>
            <person name="Pisabarro A.G."/>
            <person name="Walton J.D."/>
            <person name="Blanchette R.A."/>
            <person name="Henrissat B."/>
            <person name="Martin F."/>
            <person name="Cullen D."/>
            <person name="Hibbett D.S."/>
            <person name="Grigoriev I.V."/>
        </authorList>
    </citation>
    <scope>NUCLEOTIDE SEQUENCE [LARGE SCALE GENOMIC DNA]</scope>
    <source>
        <strain evidence="2">CBS 339.88</strain>
    </source>
</reference>
<organism evidence="1 2">
    <name type="scientific">Galerina marginata (strain CBS 339.88)</name>
    <dbReference type="NCBI Taxonomy" id="685588"/>
    <lineage>
        <taxon>Eukaryota</taxon>
        <taxon>Fungi</taxon>
        <taxon>Dikarya</taxon>
        <taxon>Basidiomycota</taxon>
        <taxon>Agaricomycotina</taxon>
        <taxon>Agaricomycetes</taxon>
        <taxon>Agaricomycetidae</taxon>
        <taxon>Agaricales</taxon>
        <taxon>Agaricineae</taxon>
        <taxon>Strophariaceae</taxon>
        <taxon>Galerina</taxon>
    </lineage>
</organism>
<proteinExistence type="predicted"/>